<proteinExistence type="predicted"/>
<dbReference type="EMBL" id="SRPO01000755">
    <property type="protein sequence ID" value="KAG5930332.1"/>
    <property type="molecule type" value="Genomic_DNA"/>
</dbReference>
<dbReference type="AlphaFoldDB" id="A0A9P7M5V1"/>
<reference evidence="2 3" key="1">
    <citation type="journal article" date="2020" name="bioRxiv">
        <title>Whole genome comparisons of ergot fungi reveals the divergence and evolution of species within the genus Claviceps are the result of varying mechanisms driving genome evolution and host range expansion.</title>
        <authorList>
            <person name="Wyka S.A."/>
            <person name="Mondo S.J."/>
            <person name="Liu M."/>
            <person name="Dettman J."/>
            <person name="Nalam V."/>
            <person name="Broders K.D."/>
        </authorList>
    </citation>
    <scope>NUCLEOTIDE SEQUENCE [LARGE SCALE GENOMIC DNA]</scope>
    <source>
        <strain evidence="2 3">CCC 1485</strain>
    </source>
</reference>
<sequence>MVMSATSSQQLKLMLYRLIPGKDLCDAVAPENDNTNSEELWEGVAVPRRIACQRDLSWFGHPYDYYVRLEESEDRESDDEQEEDTEQDQDLPQKLGKS</sequence>
<evidence type="ECO:0000313" key="2">
    <source>
        <dbReference type="EMBL" id="KAG5930332.1"/>
    </source>
</evidence>
<keyword evidence="3" id="KW-1185">Reference proteome</keyword>
<accession>A0A9P7M5V1</accession>
<dbReference type="Proteomes" id="UP000706124">
    <property type="component" value="Unassembled WGS sequence"/>
</dbReference>
<organism evidence="2 3">
    <name type="scientific">Claviceps pazoutovae</name>
    <dbReference type="NCBI Taxonomy" id="1649127"/>
    <lineage>
        <taxon>Eukaryota</taxon>
        <taxon>Fungi</taxon>
        <taxon>Dikarya</taxon>
        <taxon>Ascomycota</taxon>
        <taxon>Pezizomycotina</taxon>
        <taxon>Sordariomycetes</taxon>
        <taxon>Hypocreomycetidae</taxon>
        <taxon>Hypocreales</taxon>
        <taxon>Clavicipitaceae</taxon>
        <taxon>Claviceps</taxon>
    </lineage>
</organism>
<feature type="region of interest" description="Disordered" evidence="1">
    <location>
        <begin position="70"/>
        <end position="98"/>
    </location>
</feature>
<name>A0A9P7M5V1_9HYPO</name>
<evidence type="ECO:0000256" key="1">
    <source>
        <dbReference type="SAM" id="MobiDB-lite"/>
    </source>
</evidence>
<protein>
    <submittedName>
        <fullName evidence="2">Uncharacterized protein</fullName>
    </submittedName>
</protein>
<gene>
    <name evidence="2" type="ORF">E4U60_007094</name>
</gene>
<feature type="compositionally biased region" description="Acidic residues" evidence="1">
    <location>
        <begin position="71"/>
        <end position="89"/>
    </location>
</feature>
<comment type="caution">
    <text evidence="2">The sequence shown here is derived from an EMBL/GenBank/DDBJ whole genome shotgun (WGS) entry which is preliminary data.</text>
</comment>
<evidence type="ECO:0000313" key="3">
    <source>
        <dbReference type="Proteomes" id="UP000706124"/>
    </source>
</evidence>